<evidence type="ECO:0000313" key="11">
    <source>
        <dbReference type="EMBL" id="WFG39361.1"/>
    </source>
</evidence>
<organism evidence="11 12">
    <name type="scientific">Candidatus Lucifugimonas marina</name>
    <dbReference type="NCBI Taxonomy" id="3038979"/>
    <lineage>
        <taxon>Bacteria</taxon>
        <taxon>Bacillati</taxon>
        <taxon>Chloroflexota</taxon>
        <taxon>Dehalococcoidia</taxon>
        <taxon>SAR202 cluster</taxon>
        <taxon>Candidatus Lucifugimonadales</taxon>
        <taxon>Candidatus Lucifugimonadaceae</taxon>
        <taxon>Candidatus Lucifugimonas</taxon>
    </lineage>
</organism>
<reference evidence="11" key="2">
    <citation type="journal article" date="2023" name="Nat. Commun.">
        <title>Cultivation of marine bacteria of the SAR202 clade.</title>
        <authorList>
            <person name="Lim Y."/>
            <person name="Seo J.H."/>
            <person name="Giovannoni S.J."/>
            <person name="Kang I."/>
            <person name="Cho J.C."/>
        </authorList>
    </citation>
    <scope>NUCLEOTIDE SEQUENCE</scope>
    <source>
        <strain evidence="11">JH1073</strain>
    </source>
</reference>
<reference evidence="12" key="3">
    <citation type="submission" date="2023-06" db="EMBL/GenBank/DDBJ databases">
        <title>Pangenomics reveal diversification of enzyme families and niche specialization in globally abundant SAR202 bacteria.</title>
        <authorList>
            <person name="Saw J.H.W."/>
        </authorList>
    </citation>
    <scope>NUCLEOTIDE SEQUENCE [LARGE SCALE GENOMIC DNA]</scope>
    <source>
        <strain evidence="12">JH1073</strain>
    </source>
</reference>
<dbReference type="InterPro" id="IPR002155">
    <property type="entry name" value="Thiolase"/>
</dbReference>
<sequence length="398" mass="41115">MVNALRSDVFITGAARTPLGKFQGGISKTPATELGSTAIKAAVDRAGLASEDVEYTVMGNMLSAGLGQTPARQAAIGAEIPNSASALTINKACASGMQAVILASQSIQLGEASAVVAGGMENMSAAPHLLINSRTGQRLGDTNLVDSMIHDGLWCPFENRHMGGSAEAISEKYGVTREQQDEFSERSHRFAAAASNEGAFVEEIAPVEVKGRRGSVTIFDTDEGPRSDTTLDGLAALPTVFPPGTTVTPGNASSISDGAAAVVVTNERTASNSSTGPVARITGYAHAANEPGMLFDAPRIAVTKLLAKTGQTINDFDQIEVNEAFAAQVLANGQALNWDWDRVNLRGGAIALGHPIGASGSRILVTLMYGLQANKRKEGLAVICHAGGGAVAMSLSLQ</sequence>
<evidence type="ECO:0000256" key="3">
    <source>
        <dbReference type="ARBA" id="ARBA00022679"/>
    </source>
</evidence>
<evidence type="ECO:0000256" key="1">
    <source>
        <dbReference type="ARBA" id="ARBA00010982"/>
    </source>
</evidence>
<evidence type="ECO:0000259" key="9">
    <source>
        <dbReference type="Pfam" id="PF02803"/>
    </source>
</evidence>
<accession>A0AAJ5ZIJ6</accession>
<comment type="similarity">
    <text evidence="1 7">Belongs to the thiolase-like superfamily. Thiolase family.</text>
</comment>
<dbReference type="Proteomes" id="UP001321249">
    <property type="component" value="Unassembled WGS sequence"/>
</dbReference>
<feature type="domain" description="Thiolase N-terminal" evidence="8">
    <location>
        <begin position="9"/>
        <end position="267"/>
    </location>
</feature>
<evidence type="ECO:0000256" key="4">
    <source>
        <dbReference type="ARBA" id="ARBA00023315"/>
    </source>
</evidence>
<keyword evidence="12" id="KW-1185">Reference proteome</keyword>
<dbReference type="Pfam" id="PF00108">
    <property type="entry name" value="Thiolase_N"/>
    <property type="match status" value="1"/>
</dbReference>
<dbReference type="Gene3D" id="3.40.47.10">
    <property type="match status" value="2"/>
</dbReference>
<dbReference type="EMBL" id="WMBE01000001">
    <property type="protein sequence ID" value="MDG0865910.1"/>
    <property type="molecule type" value="Genomic_DNA"/>
</dbReference>
<dbReference type="GO" id="GO:0003985">
    <property type="term" value="F:acetyl-CoA C-acetyltransferase activity"/>
    <property type="evidence" value="ECO:0007669"/>
    <property type="project" value="UniProtKB-EC"/>
</dbReference>
<dbReference type="NCBIfam" id="TIGR01930">
    <property type="entry name" value="AcCoA-C-Actrans"/>
    <property type="match status" value="1"/>
</dbReference>
<dbReference type="InterPro" id="IPR020617">
    <property type="entry name" value="Thiolase_C"/>
</dbReference>
<dbReference type="CDD" id="cd00751">
    <property type="entry name" value="thiolase"/>
    <property type="match status" value="1"/>
</dbReference>
<feature type="active site" description="Proton acceptor" evidence="6">
    <location>
        <position position="354"/>
    </location>
</feature>
<proteinExistence type="inferred from homology"/>
<dbReference type="PIRSF" id="PIRSF000429">
    <property type="entry name" value="Ac-CoA_Ac_transf"/>
    <property type="match status" value="1"/>
</dbReference>
<dbReference type="PANTHER" id="PTHR18919:SF107">
    <property type="entry name" value="ACETYL-COA ACETYLTRANSFERASE, CYTOSOLIC"/>
    <property type="match status" value="1"/>
</dbReference>
<evidence type="ECO:0000259" key="8">
    <source>
        <dbReference type="Pfam" id="PF00108"/>
    </source>
</evidence>
<evidence type="ECO:0000256" key="7">
    <source>
        <dbReference type="RuleBase" id="RU003557"/>
    </source>
</evidence>
<evidence type="ECO:0000256" key="5">
    <source>
        <dbReference type="ARBA" id="ARBA00030755"/>
    </source>
</evidence>
<dbReference type="PROSITE" id="PS00098">
    <property type="entry name" value="THIOLASE_1"/>
    <property type="match status" value="1"/>
</dbReference>
<dbReference type="PANTHER" id="PTHR18919">
    <property type="entry name" value="ACETYL-COA C-ACYLTRANSFERASE"/>
    <property type="match status" value="1"/>
</dbReference>
<feature type="active site" description="Proton acceptor" evidence="6">
    <location>
        <position position="384"/>
    </location>
</feature>
<dbReference type="AlphaFoldDB" id="A0AAJ5ZIJ6"/>
<dbReference type="InterPro" id="IPR020616">
    <property type="entry name" value="Thiolase_N"/>
</dbReference>
<evidence type="ECO:0000313" key="10">
    <source>
        <dbReference type="EMBL" id="MDG0865910.1"/>
    </source>
</evidence>
<keyword evidence="4 7" id="KW-0012">Acyltransferase</keyword>
<dbReference type="SUPFAM" id="SSF53901">
    <property type="entry name" value="Thiolase-like"/>
    <property type="match status" value="2"/>
</dbReference>
<evidence type="ECO:0000256" key="6">
    <source>
        <dbReference type="PIRSR" id="PIRSR000429-1"/>
    </source>
</evidence>
<reference evidence="12 13" key="1">
    <citation type="submission" date="2019-11" db="EMBL/GenBank/DDBJ databases">
        <authorList>
            <person name="Cho J.-C."/>
        </authorList>
    </citation>
    <scope>NUCLEOTIDE SEQUENCE [LARGE SCALE GENOMIC DNA]</scope>
    <source>
        <strain evidence="11 12">JH1073</strain>
        <strain evidence="10 13">JH702</strain>
    </source>
</reference>
<gene>
    <name evidence="10" type="ORF">GKO46_02345</name>
    <name evidence="11" type="ORF">GKO48_06915</name>
</gene>
<feature type="active site" description="Acyl-thioester intermediate" evidence="6">
    <location>
        <position position="93"/>
    </location>
</feature>
<dbReference type="EC" id="2.3.1.9" evidence="2"/>
<evidence type="ECO:0000313" key="13">
    <source>
        <dbReference type="Proteomes" id="UP001321249"/>
    </source>
</evidence>
<dbReference type="InterPro" id="IPR016039">
    <property type="entry name" value="Thiolase-like"/>
</dbReference>
<keyword evidence="3 7" id="KW-0808">Transferase</keyword>
<dbReference type="EMBL" id="CP046147">
    <property type="protein sequence ID" value="WFG39361.1"/>
    <property type="molecule type" value="Genomic_DNA"/>
</dbReference>
<dbReference type="RefSeq" id="WP_342822971.1">
    <property type="nucleotide sequence ID" value="NZ_CP046146.1"/>
</dbReference>
<evidence type="ECO:0000256" key="2">
    <source>
        <dbReference type="ARBA" id="ARBA00012705"/>
    </source>
</evidence>
<dbReference type="PROSITE" id="PS00737">
    <property type="entry name" value="THIOLASE_2"/>
    <property type="match status" value="1"/>
</dbReference>
<evidence type="ECO:0000313" key="12">
    <source>
        <dbReference type="Proteomes" id="UP001219901"/>
    </source>
</evidence>
<feature type="domain" description="Thiolase C-terminal" evidence="9">
    <location>
        <begin position="277"/>
        <end position="395"/>
    </location>
</feature>
<dbReference type="Proteomes" id="UP001219901">
    <property type="component" value="Chromosome"/>
</dbReference>
<dbReference type="InterPro" id="IPR020615">
    <property type="entry name" value="Thiolase_acyl_enz_int_AS"/>
</dbReference>
<dbReference type="Pfam" id="PF02803">
    <property type="entry name" value="Thiolase_C"/>
    <property type="match status" value="1"/>
</dbReference>
<name>A0AAJ5ZIJ6_9CHLR</name>
<protein>
    <recommendedName>
        <fullName evidence="2">acetyl-CoA C-acetyltransferase</fullName>
        <ecNumber evidence="2">2.3.1.9</ecNumber>
    </recommendedName>
    <alternativeName>
        <fullName evidence="5">Acetoacetyl-CoA thiolase</fullName>
    </alternativeName>
</protein>
<dbReference type="InterPro" id="IPR020613">
    <property type="entry name" value="Thiolase_CS"/>
</dbReference>